<evidence type="ECO:0000313" key="3">
    <source>
        <dbReference type="Proteomes" id="UP000326799"/>
    </source>
</evidence>
<reference evidence="2 3" key="1">
    <citation type="submission" date="2019-04" db="EMBL/GenBank/DDBJ databases">
        <title>Fungal friends and foes A comparative genomics study of 23 Aspergillus species from section Flavi.</title>
        <authorList>
            <consortium name="DOE Joint Genome Institute"/>
            <person name="Kjaerbolling I."/>
            <person name="Vesth T.C."/>
            <person name="Frisvad J.C."/>
            <person name="Nybo J.L."/>
            <person name="Theobald S."/>
            <person name="Kildgaard S."/>
            <person name="Petersen T.I."/>
            <person name="Kuo A."/>
            <person name="Sato A."/>
            <person name="Lyhne E.K."/>
            <person name="Kogle M.E."/>
            <person name="Wiebenga A."/>
            <person name="Kun R.S."/>
            <person name="Lubbers R.J."/>
            <person name="Makela M.R."/>
            <person name="Barry K."/>
            <person name="Chovatia M."/>
            <person name="Clum A."/>
            <person name="Daum C."/>
            <person name="Haridas S."/>
            <person name="He G."/>
            <person name="LaButti K."/>
            <person name="Lipzen A."/>
            <person name="Mondo S."/>
            <person name="Pangilinan J."/>
            <person name="Riley R."/>
            <person name="Salamov A."/>
            <person name="Simmons B.A."/>
            <person name="Magnuson J.K."/>
            <person name="Henrissat B."/>
            <person name="Mortensen U.H."/>
            <person name="Larsen T.O."/>
            <person name="De vries R.P."/>
            <person name="Grigoriev I.V."/>
            <person name="Machida M."/>
            <person name="Baker S.E."/>
            <person name="Andersen M.R."/>
        </authorList>
    </citation>
    <scope>NUCLEOTIDE SEQUENCE [LARGE SCALE GENOMIC DNA]</scope>
    <source>
        <strain evidence="2 3">CBS 126849</strain>
    </source>
</reference>
<organism evidence="2 3">
    <name type="scientific">Aspergillus novoparasiticus</name>
    <dbReference type="NCBI Taxonomy" id="986946"/>
    <lineage>
        <taxon>Eukaryota</taxon>
        <taxon>Fungi</taxon>
        <taxon>Dikarya</taxon>
        <taxon>Ascomycota</taxon>
        <taxon>Pezizomycotina</taxon>
        <taxon>Eurotiomycetes</taxon>
        <taxon>Eurotiomycetidae</taxon>
        <taxon>Eurotiales</taxon>
        <taxon>Aspergillaceae</taxon>
        <taxon>Aspergillus</taxon>
        <taxon>Aspergillus subgen. Circumdati</taxon>
    </lineage>
</organism>
<dbReference type="Pfam" id="PF12511">
    <property type="entry name" value="DUF3716"/>
    <property type="match status" value="1"/>
</dbReference>
<evidence type="ECO:0000256" key="1">
    <source>
        <dbReference type="SAM" id="MobiDB-lite"/>
    </source>
</evidence>
<dbReference type="Proteomes" id="UP000326799">
    <property type="component" value="Unassembled WGS sequence"/>
</dbReference>
<sequence>MASAASKGKEPAKPVARIDVEYPLEEELPPVDANREDVVSHLDEKLHGLSAMDRTAVRVLGLIRVGAARGSGDKVSLNNKNHKSAYVLYRRGLVASAPCRKCVKHCRPYEDCVVSPSFEGVALYAGACANCLCSGKGSECSLREAFEAAGGRNIDPGSVGHIIAHGGLALASFKEFRRLVASEDESDGAVEFIESDEEAIAPAARRVPMDEAVVVPDDEIATSPPKVASRGDSVALTERESAGSVAGSEAGTNDAGLVATLELFGATQTKLQCSVDAISGSIVEIQRGIKSLHQELERVQATFRDGFKVVEELKGSIAALKNSATIPPPSSAPVVSDDPFVDDPAAPPAKRARSSRRSVGDIAASARLLLTQFQFSVTRSEKPVTESTPGRGLLPAVSQANAGSSSITPTRRPSLLCHTFDRMEDDEEVEVSESRRATPHKKSK</sequence>
<gene>
    <name evidence="2" type="ORF">BDV33DRAFT_210310</name>
</gene>
<evidence type="ECO:0000313" key="2">
    <source>
        <dbReference type="EMBL" id="KAB8213336.1"/>
    </source>
</evidence>
<protein>
    <submittedName>
        <fullName evidence="2">Uncharacterized protein</fullName>
    </submittedName>
</protein>
<dbReference type="AlphaFoldDB" id="A0A5N6E6Y5"/>
<dbReference type="EMBL" id="ML733635">
    <property type="protein sequence ID" value="KAB8213336.1"/>
    <property type="molecule type" value="Genomic_DNA"/>
</dbReference>
<feature type="region of interest" description="Disordered" evidence="1">
    <location>
        <begin position="379"/>
        <end position="444"/>
    </location>
</feature>
<dbReference type="InterPro" id="IPR022190">
    <property type="entry name" value="DUF3716"/>
</dbReference>
<name>A0A5N6E6Y5_9EURO</name>
<feature type="region of interest" description="Disordered" evidence="1">
    <location>
        <begin position="325"/>
        <end position="358"/>
    </location>
</feature>
<proteinExistence type="predicted"/>
<accession>A0A5N6E6Y5</accession>
<feature type="compositionally biased region" description="Low complexity" evidence="1">
    <location>
        <begin position="332"/>
        <end position="344"/>
    </location>
</feature>
<feature type="region of interest" description="Disordered" evidence="1">
    <location>
        <begin position="219"/>
        <end position="251"/>
    </location>
</feature>
<keyword evidence="3" id="KW-1185">Reference proteome</keyword>
<feature type="compositionally biased region" description="Polar residues" evidence="1">
    <location>
        <begin position="398"/>
        <end position="411"/>
    </location>
</feature>